<feature type="compositionally biased region" description="Basic residues" evidence="1">
    <location>
        <begin position="130"/>
        <end position="155"/>
    </location>
</feature>
<feature type="compositionally biased region" description="Low complexity" evidence="1">
    <location>
        <begin position="170"/>
        <end position="181"/>
    </location>
</feature>
<keyword evidence="3" id="KW-1185">Reference proteome</keyword>
<evidence type="ECO:0000313" key="2">
    <source>
        <dbReference type="EMBL" id="KJA24081.1"/>
    </source>
</evidence>
<sequence length="231" mass="25646">MALALARLCADGKDAPEIRTRAHGRMPQRRRGMTRAAAPSHLTCITITAPRLPDIGCGTPRVLSTTHVPGHRVRARAPVRCDDQDTRRTQRIKLKCTLRSGARPPREATHGPLAIFALLASPPPPPSSRTKPRLGPRIRPRRRLRMPERRRHHASPRAPPLRDATRRAYARGGARAASGTRARVRSGWHARSPREATREARSAQPRRSDPPDLVHASSSSPLRQTAPRRPE</sequence>
<organism evidence="2 3">
    <name type="scientific">Hypholoma sublateritium (strain FD-334 SS-4)</name>
    <dbReference type="NCBI Taxonomy" id="945553"/>
    <lineage>
        <taxon>Eukaryota</taxon>
        <taxon>Fungi</taxon>
        <taxon>Dikarya</taxon>
        <taxon>Basidiomycota</taxon>
        <taxon>Agaricomycotina</taxon>
        <taxon>Agaricomycetes</taxon>
        <taxon>Agaricomycetidae</taxon>
        <taxon>Agaricales</taxon>
        <taxon>Agaricineae</taxon>
        <taxon>Strophariaceae</taxon>
        <taxon>Hypholoma</taxon>
    </lineage>
</organism>
<dbReference type="Proteomes" id="UP000054270">
    <property type="component" value="Unassembled WGS sequence"/>
</dbReference>
<dbReference type="AlphaFoldDB" id="A0A0D2P5V7"/>
<proteinExistence type="predicted"/>
<reference evidence="3" key="1">
    <citation type="submission" date="2014-04" db="EMBL/GenBank/DDBJ databases">
        <title>Evolutionary Origins and Diversification of the Mycorrhizal Mutualists.</title>
        <authorList>
            <consortium name="DOE Joint Genome Institute"/>
            <consortium name="Mycorrhizal Genomics Consortium"/>
            <person name="Kohler A."/>
            <person name="Kuo A."/>
            <person name="Nagy L.G."/>
            <person name="Floudas D."/>
            <person name="Copeland A."/>
            <person name="Barry K.W."/>
            <person name="Cichocki N."/>
            <person name="Veneault-Fourrey C."/>
            <person name="LaButti K."/>
            <person name="Lindquist E.A."/>
            <person name="Lipzen A."/>
            <person name="Lundell T."/>
            <person name="Morin E."/>
            <person name="Murat C."/>
            <person name="Riley R."/>
            <person name="Ohm R."/>
            <person name="Sun H."/>
            <person name="Tunlid A."/>
            <person name="Henrissat B."/>
            <person name="Grigoriev I.V."/>
            <person name="Hibbett D.S."/>
            <person name="Martin F."/>
        </authorList>
    </citation>
    <scope>NUCLEOTIDE SEQUENCE [LARGE SCALE GENOMIC DNA]</scope>
    <source>
        <strain evidence="3">FD-334 SS-4</strain>
    </source>
</reference>
<evidence type="ECO:0000256" key="1">
    <source>
        <dbReference type="SAM" id="MobiDB-lite"/>
    </source>
</evidence>
<name>A0A0D2P5V7_HYPSF</name>
<gene>
    <name evidence="2" type="ORF">HYPSUDRAFT_214823</name>
</gene>
<protein>
    <submittedName>
        <fullName evidence="2">Uncharacterized protein</fullName>
    </submittedName>
</protein>
<accession>A0A0D2P5V7</accession>
<feature type="region of interest" description="Disordered" evidence="1">
    <location>
        <begin position="117"/>
        <end position="231"/>
    </location>
</feature>
<dbReference type="EMBL" id="KN817539">
    <property type="protein sequence ID" value="KJA24081.1"/>
    <property type="molecule type" value="Genomic_DNA"/>
</dbReference>
<feature type="compositionally biased region" description="Basic and acidic residues" evidence="1">
    <location>
        <begin position="192"/>
        <end position="212"/>
    </location>
</feature>
<evidence type="ECO:0000313" key="3">
    <source>
        <dbReference type="Proteomes" id="UP000054270"/>
    </source>
</evidence>